<comment type="caution">
    <text evidence="1">The sequence shown here is derived from an EMBL/GenBank/DDBJ whole genome shotgun (WGS) entry which is preliminary data.</text>
</comment>
<dbReference type="EMBL" id="LCPE01000019">
    <property type="protein sequence ID" value="KKU93504.1"/>
    <property type="molecule type" value="Genomic_DNA"/>
</dbReference>
<evidence type="ECO:0000313" key="1">
    <source>
        <dbReference type="EMBL" id="KKU93504.1"/>
    </source>
</evidence>
<evidence type="ECO:0000313" key="2">
    <source>
        <dbReference type="Proteomes" id="UP000034877"/>
    </source>
</evidence>
<accession>A0A0G1UHB5</accession>
<sequence length="86" mass="9836">MGQMTIKEIDNGGVEGRLKPDETKLFEVRCTTCDLPLFPGIGTIYPLIILKGQERLQCARLNATLHEKRFGKNHQIVIEEKDRKKI</sequence>
<gene>
    <name evidence="1" type="ORF">UY22_C0019G0029</name>
</gene>
<protein>
    <submittedName>
        <fullName evidence="1">Uncharacterized protein</fullName>
    </submittedName>
</protein>
<dbReference type="AlphaFoldDB" id="A0A0G1UHB5"/>
<proteinExistence type="predicted"/>
<name>A0A0G1UHB5_9BACT</name>
<organism evidence="1 2">
    <name type="scientific">Candidatus Amesbacteria bacterium GW2011_GWC1_48_10</name>
    <dbReference type="NCBI Taxonomy" id="1618365"/>
    <lineage>
        <taxon>Bacteria</taxon>
        <taxon>Candidatus Amesiibacteriota</taxon>
    </lineage>
</organism>
<reference evidence="1 2" key="1">
    <citation type="journal article" date="2015" name="Nature">
        <title>rRNA introns, odd ribosomes, and small enigmatic genomes across a large radiation of phyla.</title>
        <authorList>
            <person name="Brown C.T."/>
            <person name="Hug L.A."/>
            <person name="Thomas B.C."/>
            <person name="Sharon I."/>
            <person name="Castelle C.J."/>
            <person name="Singh A."/>
            <person name="Wilkins M.J."/>
            <person name="Williams K.H."/>
            <person name="Banfield J.F."/>
        </authorList>
    </citation>
    <scope>NUCLEOTIDE SEQUENCE [LARGE SCALE GENOMIC DNA]</scope>
</reference>
<dbReference type="Proteomes" id="UP000034877">
    <property type="component" value="Unassembled WGS sequence"/>
</dbReference>